<dbReference type="HOGENOM" id="CLU_447016_0_0_1"/>
<feature type="transmembrane region" description="Helical" evidence="1">
    <location>
        <begin position="52"/>
        <end position="71"/>
    </location>
</feature>
<evidence type="ECO:0000313" key="3">
    <source>
        <dbReference type="EMBL" id="KIJ22983.1"/>
    </source>
</evidence>
<reference evidence="3 4" key="1">
    <citation type="submission" date="2014-06" db="EMBL/GenBank/DDBJ databases">
        <title>Evolutionary Origins and Diversification of the Mycorrhizal Mutualists.</title>
        <authorList>
            <consortium name="DOE Joint Genome Institute"/>
            <consortium name="Mycorrhizal Genomics Consortium"/>
            <person name="Kohler A."/>
            <person name="Kuo A."/>
            <person name="Nagy L.G."/>
            <person name="Floudas D."/>
            <person name="Copeland A."/>
            <person name="Barry K.W."/>
            <person name="Cichocki N."/>
            <person name="Veneault-Fourrey C."/>
            <person name="LaButti K."/>
            <person name="Lindquist E.A."/>
            <person name="Lipzen A."/>
            <person name="Lundell T."/>
            <person name="Morin E."/>
            <person name="Murat C."/>
            <person name="Riley R."/>
            <person name="Ohm R."/>
            <person name="Sun H."/>
            <person name="Tunlid A."/>
            <person name="Henrissat B."/>
            <person name="Grigoriev I.V."/>
            <person name="Hibbett D.S."/>
            <person name="Martin F."/>
        </authorList>
    </citation>
    <scope>NUCLEOTIDE SEQUENCE [LARGE SCALE GENOMIC DNA]</scope>
    <source>
        <strain evidence="3 4">SS14</strain>
    </source>
</reference>
<dbReference type="EMBL" id="KN837851">
    <property type="protein sequence ID" value="KIJ22983.1"/>
    <property type="molecule type" value="Genomic_DNA"/>
</dbReference>
<gene>
    <name evidence="3" type="ORF">M422DRAFT_276521</name>
</gene>
<dbReference type="AlphaFoldDB" id="A0A0C9T2H9"/>
<organism evidence="3 4">
    <name type="scientific">Sphaerobolus stellatus (strain SS14)</name>
    <dbReference type="NCBI Taxonomy" id="990650"/>
    <lineage>
        <taxon>Eukaryota</taxon>
        <taxon>Fungi</taxon>
        <taxon>Dikarya</taxon>
        <taxon>Basidiomycota</taxon>
        <taxon>Agaricomycotina</taxon>
        <taxon>Agaricomycetes</taxon>
        <taxon>Phallomycetidae</taxon>
        <taxon>Geastrales</taxon>
        <taxon>Sphaerobolaceae</taxon>
        <taxon>Sphaerobolus</taxon>
    </lineage>
</organism>
<accession>A0A0C9T2H9</accession>
<feature type="transmembrane region" description="Helical" evidence="1">
    <location>
        <begin position="140"/>
        <end position="159"/>
    </location>
</feature>
<proteinExistence type="predicted"/>
<name>A0A0C9T2H9_SPHS4</name>
<feature type="transmembrane region" description="Helical" evidence="1">
    <location>
        <begin position="357"/>
        <end position="379"/>
    </location>
</feature>
<feature type="domain" description="DUF6535" evidence="2">
    <location>
        <begin position="4"/>
        <end position="130"/>
    </location>
</feature>
<keyword evidence="4" id="KW-1185">Reference proteome</keyword>
<keyword evidence="1" id="KW-0812">Transmembrane</keyword>
<feature type="transmembrane region" description="Helical" evidence="1">
    <location>
        <begin position="109"/>
        <end position="134"/>
    </location>
</feature>
<dbReference type="InterPro" id="IPR045338">
    <property type="entry name" value="DUF6535"/>
</dbReference>
<protein>
    <recommendedName>
        <fullName evidence="2">DUF6535 domain-containing protein</fullName>
    </recommendedName>
</protein>
<evidence type="ECO:0000259" key="2">
    <source>
        <dbReference type="Pfam" id="PF20153"/>
    </source>
</evidence>
<dbReference type="Pfam" id="PF20153">
    <property type="entry name" value="DUF6535"/>
    <property type="match status" value="1"/>
</dbReference>
<feature type="transmembrane region" description="Helical" evidence="1">
    <location>
        <begin position="391"/>
        <end position="409"/>
    </location>
</feature>
<evidence type="ECO:0000256" key="1">
    <source>
        <dbReference type="SAM" id="Phobius"/>
    </source>
</evidence>
<evidence type="ECO:0000313" key="4">
    <source>
        <dbReference type="Proteomes" id="UP000054279"/>
    </source>
</evidence>
<sequence>MESDLNANPADTTNTLLNFLVPPAYNKTTPDQLSSAPSSIPDPSCTVLLTQGLGYLSLLLSLLFAFGAVLGKQWLGYYKTSRFGHGTVEERGLLRHRRSRKMQRWHMQIILDILSVMLQVSLFTFIVSLAGNIYYQEKRLGLLIASVVAIGPLFYLATLEQTEDPEASNSDPSSDTALPSIALAEGPRAYSPSRRIQNEESFEAVKWVIKTSADSDTITEAAFMAMETSWIAPTDLQGIIDQLVYQKFHSAFDSAGQLSDYPGNACACYMAITHSYWLRIYLEFNIPGKKCDNTLFKALKENQVRRLDIVSHEVITLLDSMSSSRFNKSRPIVWEFPNNKELHKSTHLEWLTRDMNYFLFFYFPSKLSTILMDITYPWMSILHGNADSRTVIPNILLGICMLLGYKLNIDMLSKDAARSLEAVLLKEVILRLSSLRPPRYHSSLSFIIPPISLILEQSPELLHNKKPGSISIQVLSCLFYEGHAIVDPSDAASAYRSLLLLNAKESDYSHQVAIYSTSKKVRLPMNDWKDTWPCYLLGHSLLAENPPTALNILLLLSVTEPILSDVEDNIESLQEYLLKLFDFHAQTKEPYVCLAVQEILGTHSYLQSVSN</sequence>
<dbReference type="Proteomes" id="UP000054279">
    <property type="component" value="Unassembled WGS sequence"/>
</dbReference>
<keyword evidence="1" id="KW-0472">Membrane</keyword>
<keyword evidence="1" id="KW-1133">Transmembrane helix</keyword>